<accession>A0AAX4B0D5</accession>
<organism evidence="1 2">
    <name type="scientific">Pseudomonas phage 109</name>
    <dbReference type="NCBI Taxonomy" id="3056216"/>
    <lineage>
        <taxon>Viruses</taxon>
        <taxon>Duplodnaviria</taxon>
        <taxon>Heunggongvirae</taxon>
        <taxon>Uroviricota</taxon>
        <taxon>Caudoviricetes</taxon>
        <taxon>Lindbergviridae</taxon>
        <taxon>Pbunavirus</taxon>
        <taxon>Pbunavirus pv109</taxon>
    </lineage>
</organism>
<evidence type="ECO:0000313" key="1">
    <source>
        <dbReference type="EMBL" id="WNG73448.1"/>
    </source>
</evidence>
<evidence type="ECO:0008006" key="3">
    <source>
        <dbReference type="Google" id="ProtNLM"/>
    </source>
</evidence>
<proteinExistence type="predicted"/>
<name>A0AAX4B0D5_9CAUD</name>
<protein>
    <recommendedName>
        <fullName evidence="3">Phage protein</fullName>
    </recommendedName>
</protein>
<evidence type="ECO:0000313" key="2">
    <source>
        <dbReference type="Proteomes" id="UP001303368"/>
    </source>
</evidence>
<reference evidence="1 2" key="1">
    <citation type="journal article" date="2023" name="Antimicrob. Agents Chemother.">
        <title>Phage-antibiotic combinations against multidrug-resistant Pseudomonas aeruginosa in in vitro static and dynamic biofilm models.</title>
        <authorList>
            <person name="Holger D.J."/>
            <person name="El Ghali A."/>
            <person name="Bhutani N."/>
            <person name="Lev K.L."/>
            <person name="Stamper K."/>
            <person name="Kebriaei R."/>
            <person name="Kunz Coyne A.J."/>
            <person name="Morisette T."/>
            <person name="Shah R."/>
            <person name="Alexander J."/>
            <person name="Lehman S.M."/>
            <person name="Rojas L.J."/>
            <person name="Marshall S.H."/>
            <person name="Bonomo R.A."/>
            <person name="Rybak M.J."/>
        </authorList>
    </citation>
    <scope>NUCLEOTIDE SEQUENCE [LARGE SCALE GENOMIC DNA]</scope>
</reference>
<dbReference type="EMBL" id="OQ831730">
    <property type="protein sequence ID" value="WNG73448.1"/>
    <property type="molecule type" value="Genomic_DNA"/>
</dbReference>
<sequence>MLHVAGIDADIAASPWSFVVGVGCDDAFHTFVFGSHAVVIAVESRQHFVLVDQREILQRFDVLRIANSRLRTIHVDNPHRIARKTELTGRILENAIRADWTALDGHISIFVNFSFRLCHR</sequence>
<keyword evidence="2" id="KW-1185">Reference proteome</keyword>
<dbReference type="Proteomes" id="UP001303368">
    <property type="component" value="Segment"/>
</dbReference>
<gene>
    <name evidence="1" type="ORF">109_047</name>
</gene>